<dbReference type="Proteomes" id="UP000198589">
    <property type="component" value="Unassembled WGS sequence"/>
</dbReference>
<organism evidence="4 5">
    <name type="scientific">Blastococcus tunisiensis</name>
    <dbReference type="NCBI Taxonomy" id="1798228"/>
    <lineage>
        <taxon>Bacteria</taxon>
        <taxon>Bacillati</taxon>
        <taxon>Actinomycetota</taxon>
        <taxon>Actinomycetes</taxon>
        <taxon>Geodermatophilales</taxon>
        <taxon>Geodermatophilaceae</taxon>
        <taxon>Blastococcus</taxon>
    </lineage>
</organism>
<evidence type="ECO:0000256" key="2">
    <source>
        <dbReference type="SAM" id="Phobius"/>
    </source>
</evidence>
<protein>
    <submittedName>
        <fullName evidence="4">Protein-disulfide isomerase</fullName>
    </submittedName>
</protein>
<sequence length="256" mass="26618">MPVDQVTDQRPAPGRKVPAKQRIAARRAAEAARARAAQRRRTLARSAVAAAVLVAVVVLAIVVQSQRTSSAPDAAVPANTVDGGMAVEVGRADAPATLDVYEDFQCPACARFEALSAGTMAALVDDGSARVRYHPMAFIDEYSTRALNAAGVVVDAAGPDAFVEFAGLLYDRQPVEGGPGLTDDQLIELAGQVGAAGADVERGIRDLVFEDWTRSLTDQASRDGVNSTPTILLDGQPLAPAQLQPVALAEAVHAAA</sequence>
<dbReference type="RefSeq" id="WP_092195604.1">
    <property type="nucleotide sequence ID" value="NZ_FOND01000003.1"/>
</dbReference>
<dbReference type="STRING" id="1798228.SAMN05216574_10320"/>
<dbReference type="EMBL" id="FOND01000003">
    <property type="protein sequence ID" value="SFE28585.1"/>
    <property type="molecule type" value="Genomic_DNA"/>
</dbReference>
<dbReference type="AlphaFoldDB" id="A0A1I1ZA59"/>
<dbReference type="InterPro" id="IPR036249">
    <property type="entry name" value="Thioredoxin-like_sf"/>
</dbReference>
<keyword evidence="5" id="KW-1185">Reference proteome</keyword>
<dbReference type="GO" id="GO:0016853">
    <property type="term" value="F:isomerase activity"/>
    <property type="evidence" value="ECO:0007669"/>
    <property type="project" value="UniProtKB-KW"/>
</dbReference>
<proteinExistence type="predicted"/>
<dbReference type="Gene3D" id="3.40.30.10">
    <property type="entry name" value="Glutaredoxin"/>
    <property type="match status" value="1"/>
</dbReference>
<keyword evidence="2" id="KW-0812">Transmembrane</keyword>
<gene>
    <name evidence="4" type="ORF">SAMN05216574_10320</name>
</gene>
<accession>A0A1I1ZA59</accession>
<feature type="transmembrane region" description="Helical" evidence="2">
    <location>
        <begin position="43"/>
        <end position="63"/>
    </location>
</feature>
<dbReference type="CDD" id="cd02972">
    <property type="entry name" value="DsbA_family"/>
    <property type="match status" value="1"/>
</dbReference>
<evidence type="ECO:0000259" key="3">
    <source>
        <dbReference type="Pfam" id="PF13462"/>
    </source>
</evidence>
<feature type="domain" description="Thioredoxin-like fold" evidence="3">
    <location>
        <begin position="88"/>
        <end position="238"/>
    </location>
</feature>
<keyword evidence="4" id="KW-0413">Isomerase</keyword>
<feature type="region of interest" description="Disordered" evidence="1">
    <location>
        <begin position="1"/>
        <end position="22"/>
    </location>
</feature>
<reference evidence="5" key="1">
    <citation type="submission" date="2016-10" db="EMBL/GenBank/DDBJ databases">
        <authorList>
            <person name="Varghese N."/>
            <person name="Submissions S."/>
        </authorList>
    </citation>
    <scope>NUCLEOTIDE SEQUENCE [LARGE SCALE GENOMIC DNA]</scope>
    <source>
        <strain evidence="5">DSM 46838</strain>
    </source>
</reference>
<evidence type="ECO:0000313" key="4">
    <source>
        <dbReference type="EMBL" id="SFE28585.1"/>
    </source>
</evidence>
<keyword evidence="2" id="KW-1133">Transmembrane helix</keyword>
<dbReference type="Pfam" id="PF13462">
    <property type="entry name" value="Thioredoxin_4"/>
    <property type="match status" value="1"/>
</dbReference>
<evidence type="ECO:0000256" key="1">
    <source>
        <dbReference type="SAM" id="MobiDB-lite"/>
    </source>
</evidence>
<name>A0A1I1ZA59_9ACTN</name>
<evidence type="ECO:0000313" key="5">
    <source>
        <dbReference type="Proteomes" id="UP000198589"/>
    </source>
</evidence>
<keyword evidence="2" id="KW-0472">Membrane</keyword>
<dbReference type="OrthoDB" id="4135024at2"/>
<dbReference type="SUPFAM" id="SSF52833">
    <property type="entry name" value="Thioredoxin-like"/>
    <property type="match status" value="1"/>
</dbReference>
<dbReference type="InterPro" id="IPR012336">
    <property type="entry name" value="Thioredoxin-like_fold"/>
</dbReference>